<organism evidence="6 9">
    <name type="scientific">Aliirhizobium cellulosilyticum</name>
    <dbReference type="NCBI Taxonomy" id="393664"/>
    <lineage>
        <taxon>Bacteria</taxon>
        <taxon>Pseudomonadati</taxon>
        <taxon>Pseudomonadota</taxon>
        <taxon>Alphaproteobacteria</taxon>
        <taxon>Hyphomicrobiales</taxon>
        <taxon>Rhizobiaceae</taxon>
        <taxon>Aliirhizobium</taxon>
    </lineage>
</organism>
<dbReference type="InterPro" id="IPR000805">
    <property type="entry name" value="Glyco_hydro_26"/>
</dbReference>
<dbReference type="PANTHER" id="PTHR40079">
    <property type="entry name" value="MANNAN ENDO-1,4-BETA-MANNOSIDASE E-RELATED"/>
    <property type="match status" value="1"/>
</dbReference>
<dbReference type="EMBL" id="JACIHM010000013">
    <property type="protein sequence ID" value="MBB4449348.1"/>
    <property type="molecule type" value="Genomic_DNA"/>
</dbReference>
<sequence>MKSIDRRQFVGAGIATIAVAGACHFALAQGENLLSATAGSRIRDKRPTVHTPGLRFGAYDPHGDFAEQANVTTEALFMPWEDVDLSSLPAADAYALQRKRNLLITVEPWSWDENFRLTSGELQTRILNGTYDRNMREIAHLIGQMKSPAIVRWAQEMEDHESRFSWAGWRPDAYITAYRRMMDIVRKEAPKAQLMWSPKGVPGLRDYYPGSNYVDYVGLSVFGLEAFDRIAHGNPRSFSDNLLQGYGLVEEFSKPVWVAELGYEGGDGYLTAWMGEVTRDREEFPLLEEVVYFNDREVHPWPYNLGRPDWRVVRTGSLG</sequence>
<comment type="similarity">
    <text evidence="1 4">Belongs to the glycosyl hydrolase 26 family.</text>
</comment>
<dbReference type="Proteomes" id="UP000576087">
    <property type="component" value="Unassembled WGS sequence"/>
</dbReference>
<dbReference type="EC" id="3.2.1.4" evidence="6"/>
<feature type="active site" description="Proton donor" evidence="4">
    <location>
        <position position="156"/>
    </location>
</feature>
<dbReference type="GO" id="GO:0006080">
    <property type="term" value="P:substituted mannan metabolic process"/>
    <property type="evidence" value="ECO:0007669"/>
    <property type="project" value="InterPro"/>
</dbReference>
<feature type="active site" description="Nucleophile" evidence="4">
    <location>
        <position position="260"/>
    </location>
</feature>
<dbReference type="RefSeq" id="WP_246436472.1">
    <property type="nucleotide sequence ID" value="NZ_JACIGW010000012.1"/>
</dbReference>
<dbReference type="EMBL" id="JACIGY010000013">
    <property type="protein sequence ID" value="MBB4414732.1"/>
    <property type="molecule type" value="Genomic_DNA"/>
</dbReference>
<dbReference type="PROSITE" id="PS51257">
    <property type="entry name" value="PROKAR_LIPOPROTEIN"/>
    <property type="match status" value="1"/>
</dbReference>
<comment type="caution">
    <text evidence="6">The sequence shown here is derived from an EMBL/GenBank/DDBJ whole genome shotgun (WGS) entry which is preliminary data.</text>
</comment>
<evidence type="ECO:0000313" key="7">
    <source>
        <dbReference type="EMBL" id="MBB4414732.1"/>
    </source>
</evidence>
<keyword evidence="3 4" id="KW-0326">Glycosidase</keyword>
<dbReference type="EMBL" id="JACIGW010000012">
    <property type="protein sequence ID" value="MBB4351539.1"/>
    <property type="molecule type" value="Genomic_DNA"/>
</dbReference>
<dbReference type="GO" id="GO:0016985">
    <property type="term" value="F:mannan endo-1,4-beta-mannosidase activity"/>
    <property type="evidence" value="ECO:0007669"/>
    <property type="project" value="InterPro"/>
</dbReference>
<evidence type="ECO:0000259" key="5">
    <source>
        <dbReference type="PROSITE" id="PS51764"/>
    </source>
</evidence>
<gene>
    <name evidence="7" type="ORF">GGE31_005278</name>
    <name evidence="6" type="ORF">GGE33_005321</name>
    <name evidence="8" type="ORF">GGE35_005202</name>
</gene>
<dbReference type="Proteomes" id="UP000524535">
    <property type="component" value="Unassembled WGS sequence"/>
</dbReference>
<dbReference type="AlphaFoldDB" id="A0A7W6SD48"/>
<keyword evidence="10" id="KW-1185">Reference proteome</keyword>
<evidence type="ECO:0000313" key="9">
    <source>
        <dbReference type="Proteomes" id="UP000520770"/>
    </source>
</evidence>
<dbReference type="Gene3D" id="3.20.20.80">
    <property type="entry name" value="Glycosidases"/>
    <property type="match status" value="1"/>
</dbReference>
<protein>
    <submittedName>
        <fullName evidence="6">Endoglucanase</fullName>
        <ecNumber evidence="6">3.2.1.4</ecNumber>
    </submittedName>
</protein>
<dbReference type="SUPFAM" id="SSF51445">
    <property type="entry name" value="(Trans)glycosidases"/>
    <property type="match status" value="1"/>
</dbReference>
<evidence type="ECO:0000256" key="1">
    <source>
        <dbReference type="ARBA" id="ARBA00007754"/>
    </source>
</evidence>
<evidence type="ECO:0000313" key="10">
    <source>
        <dbReference type="Proteomes" id="UP000524535"/>
    </source>
</evidence>
<proteinExistence type="inferred from homology"/>
<name>A0A7W6SD48_9HYPH</name>
<evidence type="ECO:0000256" key="3">
    <source>
        <dbReference type="ARBA" id="ARBA00023295"/>
    </source>
</evidence>
<evidence type="ECO:0000256" key="2">
    <source>
        <dbReference type="ARBA" id="ARBA00022801"/>
    </source>
</evidence>
<dbReference type="GO" id="GO:0008810">
    <property type="term" value="F:cellulase activity"/>
    <property type="evidence" value="ECO:0007669"/>
    <property type="project" value="UniProtKB-EC"/>
</dbReference>
<reference evidence="9 10" key="1">
    <citation type="submission" date="2020-08" db="EMBL/GenBank/DDBJ databases">
        <title>Genomic Encyclopedia of Type Strains, Phase IV (KMG-V): Genome sequencing to study the core and pangenomes of soil and plant-associated prokaryotes.</title>
        <authorList>
            <person name="Whitman W."/>
        </authorList>
    </citation>
    <scope>NUCLEOTIDE SEQUENCE [LARGE SCALE GENOMIC DNA]</scope>
    <source>
        <strain evidence="7 10">SEMIA 444</strain>
        <strain evidence="6 9">SEMIA 448</strain>
        <strain evidence="8 11">SEMIA 452</strain>
    </source>
</reference>
<keyword evidence="2 4" id="KW-0378">Hydrolase</keyword>
<evidence type="ECO:0000256" key="4">
    <source>
        <dbReference type="PROSITE-ProRule" id="PRU01100"/>
    </source>
</evidence>
<dbReference type="InterPro" id="IPR017853">
    <property type="entry name" value="GH"/>
</dbReference>
<evidence type="ECO:0000313" key="11">
    <source>
        <dbReference type="Proteomes" id="UP000576087"/>
    </source>
</evidence>
<evidence type="ECO:0000313" key="6">
    <source>
        <dbReference type="EMBL" id="MBB4351539.1"/>
    </source>
</evidence>
<dbReference type="PROSITE" id="PS51764">
    <property type="entry name" value="GH26"/>
    <property type="match status" value="1"/>
</dbReference>
<evidence type="ECO:0000313" key="8">
    <source>
        <dbReference type="EMBL" id="MBB4449348.1"/>
    </source>
</evidence>
<dbReference type="InterPro" id="IPR022790">
    <property type="entry name" value="GH26_dom"/>
</dbReference>
<feature type="domain" description="GH26" evidence="5">
    <location>
        <begin position="1"/>
        <end position="316"/>
    </location>
</feature>
<dbReference type="PANTHER" id="PTHR40079:SF4">
    <property type="entry name" value="GH26 DOMAIN-CONTAINING PROTEIN-RELATED"/>
    <property type="match status" value="1"/>
</dbReference>
<dbReference type="Pfam" id="PF02156">
    <property type="entry name" value="Glyco_hydro_26"/>
    <property type="match status" value="1"/>
</dbReference>
<accession>A0A7W6SD48</accession>
<dbReference type="Proteomes" id="UP000520770">
    <property type="component" value="Unassembled WGS sequence"/>
</dbReference>